<gene>
    <name evidence="1" type="ORF">DEO68_02665</name>
</gene>
<organism evidence="1">
    <name type="scientific">Halomonas campaniensis</name>
    <dbReference type="NCBI Taxonomy" id="213554"/>
    <lineage>
        <taxon>Bacteria</taxon>
        <taxon>Pseudomonadati</taxon>
        <taxon>Pseudomonadota</taxon>
        <taxon>Gammaproteobacteria</taxon>
        <taxon>Oceanospirillales</taxon>
        <taxon>Halomonadaceae</taxon>
        <taxon>Halomonas</taxon>
    </lineage>
</organism>
<evidence type="ECO:0008006" key="2">
    <source>
        <dbReference type="Google" id="ProtNLM"/>
    </source>
</evidence>
<accession>A0A3D0KCL7</accession>
<proteinExistence type="predicted"/>
<dbReference type="EMBL" id="DOTR01000013">
    <property type="protein sequence ID" value="HCA01095.1"/>
    <property type="molecule type" value="Genomic_DNA"/>
</dbReference>
<comment type="caution">
    <text evidence="1">The sequence shown here is derived from an EMBL/GenBank/DDBJ whole genome shotgun (WGS) entry which is preliminary data.</text>
</comment>
<reference evidence="1" key="1">
    <citation type="journal article" date="2018" name="Nat. Biotechnol.">
        <title>A standardized bacterial taxonomy based on genome phylogeny substantially revises the tree of life.</title>
        <authorList>
            <person name="Parks D.H."/>
            <person name="Chuvochina M."/>
            <person name="Waite D.W."/>
            <person name="Rinke C."/>
            <person name="Skarshewski A."/>
            <person name="Chaumeil P.A."/>
            <person name="Hugenholtz P."/>
        </authorList>
    </citation>
    <scope>NUCLEOTIDE SEQUENCE [LARGE SCALE GENOMIC DNA]</scope>
    <source>
        <strain evidence="1">UBA11284</strain>
    </source>
</reference>
<dbReference type="AlphaFoldDB" id="A0A3D0KCL7"/>
<evidence type="ECO:0000313" key="1">
    <source>
        <dbReference type="EMBL" id="HCA01095.1"/>
    </source>
</evidence>
<name>A0A3D0KCL7_9GAMM</name>
<protein>
    <recommendedName>
        <fullName evidence="2">GNAT family N-acetyltransferase</fullName>
    </recommendedName>
</protein>
<sequence length="186" mass="20063">MKVVHISQSAPRNACLATLCAKVYGQQAGLTPLVIFTGTKNVLFDQEAARLLAGVDGDGKPLALALLVLDEAGEGMTVTHACEFVDGAKARLISELSLKAPLRVEVSDATQEAFYQQCGFKRWFDGEKGQRIGLGARHPAKHSNDLTPTLTLDEALILRRFKHDPAAFTEAKEAFLSGLNNFPATL</sequence>